<dbReference type="InterPro" id="IPR020845">
    <property type="entry name" value="AMP-binding_CS"/>
</dbReference>
<dbReference type="SUPFAM" id="SSF47336">
    <property type="entry name" value="ACP-like"/>
    <property type="match status" value="1"/>
</dbReference>
<dbReference type="PANTHER" id="PTHR45527">
    <property type="entry name" value="NONRIBOSOMAL PEPTIDE SYNTHETASE"/>
    <property type="match status" value="1"/>
</dbReference>
<dbReference type="InterPro" id="IPR036736">
    <property type="entry name" value="ACP-like_sf"/>
</dbReference>
<accession>S9SD05</accession>
<dbReference type="GO" id="GO:0043041">
    <property type="term" value="P:amino acid activation for nonribosomal peptide biosynthetic process"/>
    <property type="evidence" value="ECO:0007669"/>
    <property type="project" value="TreeGrafter"/>
</dbReference>
<evidence type="ECO:0000256" key="1">
    <source>
        <dbReference type="ARBA" id="ARBA00001957"/>
    </source>
</evidence>
<dbReference type="eggNOG" id="COG1020">
    <property type="taxonomic scope" value="Bacteria"/>
</dbReference>
<keyword evidence="2" id="KW-0596">Phosphopantetheine</keyword>
<dbReference type="GO" id="GO:0005737">
    <property type="term" value="C:cytoplasm"/>
    <property type="evidence" value="ECO:0007669"/>
    <property type="project" value="TreeGrafter"/>
</dbReference>
<dbReference type="PROSITE" id="PS00455">
    <property type="entry name" value="AMP_BINDING"/>
    <property type="match status" value="1"/>
</dbReference>
<dbReference type="InterPro" id="IPR045851">
    <property type="entry name" value="AMP-bd_C_sf"/>
</dbReference>
<dbReference type="Proteomes" id="UP000015350">
    <property type="component" value="Unassembled WGS sequence"/>
</dbReference>
<protein>
    <submittedName>
        <fullName evidence="5">Putative Phenylalanine racemase (ATP-hydrolyzing)</fullName>
    </submittedName>
</protein>
<dbReference type="Pfam" id="PF00501">
    <property type="entry name" value="AMP-binding"/>
    <property type="match status" value="1"/>
</dbReference>
<feature type="non-terminal residue" evidence="5">
    <location>
        <position position="1373"/>
    </location>
</feature>
<dbReference type="STRING" id="1316936.K678_05296"/>
<evidence type="ECO:0000259" key="4">
    <source>
        <dbReference type="PROSITE" id="PS50075"/>
    </source>
</evidence>
<dbReference type="SUPFAM" id="SSF52777">
    <property type="entry name" value="CoA-dependent acyltransferases"/>
    <property type="match status" value="4"/>
</dbReference>
<reference evidence="5 6" key="1">
    <citation type="submission" date="2013-04" db="EMBL/GenBank/DDBJ databases">
        <authorList>
            <person name="Kuznetsov B."/>
            <person name="Ivanovsky R."/>
        </authorList>
    </citation>
    <scope>NUCLEOTIDE SEQUENCE [LARGE SCALE GENOMIC DNA]</scope>
    <source>
        <strain evidence="5 6">MGU-K5</strain>
    </source>
</reference>
<keyword evidence="3" id="KW-0597">Phosphoprotein</keyword>
<sequence length="1373" mass="146539">MWRLGRVRVESSGEILLWLGLHHAIGDGHSVGLLLAEFAARLRGERLAPPAGLFAQSAGAELAYLAGPEAAADAAFWRARLAAVPDSAFEDGRLDHPRSLAVPPGNHRFETRLEPAIVAGLKALARAHATSLHAVMMTLLALEAGRRDGRTDIVLGSPASLRETEAEGGIVGCYVNMLPVPCHLPRPISFGAALRAVQAVLAEGLQHGRYPFARIYQEWHGTRTGVRHPARFPLFDLVVTENPLPPVSAVPDRCRLVRLESAPYERTDASPGQDMVLTHEAADDGGLVLQWHVNAALFRADSAAAWFNSLTGWARWLGEAIDRAEAPLPPLLPAEAAWLRDCEQGGAVARPPLRFDQFFEHMLDQGGAEQGRRPAILTPDGDVSYGALEQDANVIAHALAQRGVVPGAVVGVLTERSAALPAALLGLWKAGAIYLPLAADLPPERLRLIAADAGAIDLIALDGLAVPLDLAAILPPLLRPEAIDPAFRANHTHRLARAGEADAIAYILYTSGSTGRPKGTLIGHDAYLNTILGAGEALGLGPDDRTLAMASPSFDVSLSDLGLPLAFGAALCSVPYPVLSAPSRFRTFLTEMKISVADITPTYLRLFDGADLPSLRALVTGGEAPFAADVRAYAGRLCYFNAYGPTENAITSTMGILSPDPAVPLIAGRPLPNTSVHLCDPTGHRVPPGAIGEIWLGGAGLAKGYLARPEASAAAFIDTPEGRRYRSGDLGRWSASGELEILGRADDQVKLNGIRIEPGEIEHALGRHPAIAQAAVVLDGAAGQSQSLWGFVRLAPGHALPTDAEWRAFLAESLPAYMIPAALIEIAAIPLSASGKVDKAALGRLLAARTGGRPGREPPQDGLEREIAVLWGEVLGHGPVSRDDNFFALGGHSLLAIALAHRLETRLGYPVSARDLFADPTLAGFARRVAAQATQPPEELRRSDRASLGQRDFWVAAQAGFDTRGFILPLILRVEGEVPPPRLWQQAWAALVARHPALRTRFAEDEAGVLRRIIAEDVDGSFEATEAPDLAAALAAIRARQGEPLAMDCPPLWRAGLVTLAGSEPPLFWLALHHAVGDGVSLGVLVEDLSALLRGEDLAPLADMVAVSVGREEGYLESPASREDAAYWRRALETLGDGTPDGAHPFDDWPLDFPRPLTRTGQGAHCYSLRLSPSTTAGLRELARANGASLHALMLTLLAREVRRRTGRSAFLLGMAASTRESVAEAETVGYGINMIPLPCRIEADAPLAPAVRAMQQTLAEALPHARYPFARMSQEARRDPSHPPHPGRFPLFDFAVTENPGAGEVVAPGPVRFAAVTLPSGPEPRYELRRNAPAQDMVLVHEAQPDGSLVLHWYVNAALYEAATARRWIESL</sequence>
<dbReference type="GO" id="GO:0003824">
    <property type="term" value="F:catalytic activity"/>
    <property type="evidence" value="ECO:0007669"/>
    <property type="project" value="InterPro"/>
</dbReference>
<dbReference type="InterPro" id="IPR001242">
    <property type="entry name" value="Condensation_dom"/>
</dbReference>
<dbReference type="PANTHER" id="PTHR45527:SF1">
    <property type="entry name" value="FATTY ACID SYNTHASE"/>
    <property type="match status" value="1"/>
</dbReference>
<dbReference type="InterPro" id="IPR009081">
    <property type="entry name" value="PP-bd_ACP"/>
</dbReference>
<dbReference type="InterPro" id="IPR025110">
    <property type="entry name" value="AMP-bd_C"/>
</dbReference>
<dbReference type="Pfam" id="PF13193">
    <property type="entry name" value="AMP-binding_C"/>
    <property type="match status" value="1"/>
</dbReference>
<comment type="caution">
    <text evidence="5">The sequence shown here is derived from an EMBL/GenBank/DDBJ whole genome shotgun (WGS) entry which is preliminary data.</text>
</comment>
<dbReference type="Pfam" id="PF00668">
    <property type="entry name" value="Condensation"/>
    <property type="match status" value="2"/>
</dbReference>
<evidence type="ECO:0000313" key="6">
    <source>
        <dbReference type="Proteomes" id="UP000015350"/>
    </source>
</evidence>
<gene>
    <name evidence="5" type="ORF">K678_05296</name>
</gene>
<dbReference type="InterPro" id="IPR020806">
    <property type="entry name" value="PKS_PP-bd"/>
</dbReference>
<dbReference type="PROSITE" id="PS50075">
    <property type="entry name" value="CARRIER"/>
    <property type="match status" value="1"/>
</dbReference>
<dbReference type="PROSITE" id="PS00012">
    <property type="entry name" value="PHOSPHOPANTETHEINE"/>
    <property type="match status" value="1"/>
</dbReference>
<dbReference type="SMART" id="SM00823">
    <property type="entry name" value="PKS_PP"/>
    <property type="match status" value="1"/>
</dbReference>
<dbReference type="Gene3D" id="3.30.559.10">
    <property type="entry name" value="Chloramphenicol acetyltransferase-like domain"/>
    <property type="match status" value="2"/>
</dbReference>
<dbReference type="InterPro" id="IPR010071">
    <property type="entry name" value="AA_adenyl_dom"/>
</dbReference>
<dbReference type="GO" id="GO:0044550">
    <property type="term" value="P:secondary metabolite biosynthetic process"/>
    <property type="evidence" value="ECO:0007669"/>
    <property type="project" value="TreeGrafter"/>
</dbReference>
<dbReference type="GO" id="GO:0072330">
    <property type="term" value="P:monocarboxylic acid biosynthetic process"/>
    <property type="evidence" value="ECO:0007669"/>
    <property type="project" value="UniProtKB-ARBA"/>
</dbReference>
<dbReference type="Pfam" id="PF00550">
    <property type="entry name" value="PP-binding"/>
    <property type="match status" value="1"/>
</dbReference>
<dbReference type="SUPFAM" id="SSF56801">
    <property type="entry name" value="Acetyl-CoA synthetase-like"/>
    <property type="match status" value="1"/>
</dbReference>
<comment type="cofactor">
    <cofactor evidence="1">
        <name>pantetheine 4'-phosphate</name>
        <dbReference type="ChEBI" id="CHEBI:47942"/>
    </cofactor>
</comment>
<dbReference type="FunFam" id="1.10.1200.10:FF:000016">
    <property type="entry name" value="Non-ribosomal peptide synthase"/>
    <property type="match status" value="1"/>
</dbReference>
<dbReference type="InterPro" id="IPR006162">
    <property type="entry name" value="Ppantetheine_attach_site"/>
</dbReference>
<dbReference type="CDD" id="cd05930">
    <property type="entry name" value="A_NRPS"/>
    <property type="match status" value="1"/>
</dbReference>
<dbReference type="EMBL" id="AQPH01000012">
    <property type="protein sequence ID" value="EPY02604.1"/>
    <property type="molecule type" value="Genomic_DNA"/>
</dbReference>
<name>S9SD05_MAGFU</name>
<evidence type="ECO:0000313" key="5">
    <source>
        <dbReference type="EMBL" id="EPY02604.1"/>
    </source>
</evidence>
<dbReference type="NCBIfam" id="TIGR01733">
    <property type="entry name" value="AA-adenyl-dom"/>
    <property type="match status" value="1"/>
</dbReference>
<feature type="domain" description="Carrier" evidence="4">
    <location>
        <begin position="858"/>
        <end position="933"/>
    </location>
</feature>
<evidence type="ECO:0000256" key="3">
    <source>
        <dbReference type="ARBA" id="ARBA00022553"/>
    </source>
</evidence>
<dbReference type="InterPro" id="IPR000873">
    <property type="entry name" value="AMP-dep_synth/lig_dom"/>
</dbReference>
<dbReference type="InterPro" id="IPR042099">
    <property type="entry name" value="ANL_N_sf"/>
</dbReference>
<dbReference type="Gene3D" id="1.10.1200.10">
    <property type="entry name" value="ACP-like"/>
    <property type="match status" value="1"/>
</dbReference>
<dbReference type="Gene3D" id="3.40.50.12780">
    <property type="entry name" value="N-terminal domain of ligase-like"/>
    <property type="match status" value="1"/>
</dbReference>
<evidence type="ECO:0000256" key="2">
    <source>
        <dbReference type="ARBA" id="ARBA00022450"/>
    </source>
</evidence>
<dbReference type="GO" id="GO:0031177">
    <property type="term" value="F:phosphopantetheine binding"/>
    <property type="evidence" value="ECO:0007669"/>
    <property type="project" value="InterPro"/>
</dbReference>
<dbReference type="Gene3D" id="3.30.300.30">
    <property type="match status" value="1"/>
</dbReference>
<organism evidence="5 6">
    <name type="scientific">Magnetospirillum fulvum MGU-K5</name>
    <dbReference type="NCBI Taxonomy" id="1316936"/>
    <lineage>
        <taxon>Bacteria</taxon>
        <taxon>Pseudomonadati</taxon>
        <taxon>Pseudomonadota</taxon>
        <taxon>Alphaproteobacteria</taxon>
        <taxon>Rhodospirillales</taxon>
        <taxon>Rhodospirillaceae</taxon>
        <taxon>Magnetospirillum</taxon>
    </lineage>
</organism>
<dbReference type="Gene3D" id="3.30.559.30">
    <property type="entry name" value="Nonribosomal peptide synthetase, condensation domain"/>
    <property type="match status" value="2"/>
</dbReference>
<proteinExistence type="predicted"/>
<dbReference type="InterPro" id="IPR023213">
    <property type="entry name" value="CAT-like_dom_sf"/>
</dbReference>